<dbReference type="Proteomes" id="UP000887565">
    <property type="component" value="Unplaced"/>
</dbReference>
<name>A0A915I3L9_ROMCU</name>
<dbReference type="WBParaSite" id="nRc.2.0.1.t08728-RA">
    <property type="protein sequence ID" value="nRc.2.0.1.t08728-RA"/>
    <property type="gene ID" value="nRc.2.0.1.g08728"/>
</dbReference>
<reference evidence="2" key="1">
    <citation type="submission" date="2022-11" db="UniProtKB">
        <authorList>
            <consortium name="WormBaseParasite"/>
        </authorList>
    </citation>
    <scope>IDENTIFICATION</scope>
</reference>
<dbReference type="AlphaFoldDB" id="A0A915I3L9"/>
<evidence type="ECO:0000313" key="2">
    <source>
        <dbReference type="WBParaSite" id="nRc.2.0.1.t08728-RA"/>
    </source>
</evidence>
<accession>A0A915I3L9</accession>
<keyword evidence="1" id="KW-1185">Reference proteome</keyword>
<evidence type="ECO:0000313" key="1">
    <source>
        <dbReference type="Proteomes" id="UP000887565"/>
    </source>
</evidence>
<proteinExistence type="predicted"/>
<sequence length="83" mass="9296">MSNSARKCLGKTRGKFSKRPPPVIWAAASTKPLLKIFKTLRTSKDAPNPPIESKHPALLVEEQRFLMLVTRRVPSFILTPDLA</sequence>
<protein>
    <submittedName>
        <fullName evidence="2">Uncharacterized protein</fullName>
    </submittedName>
</protein>
<organism evidence="1 2">
    <name type="scientific">Romanomermis culicivorax</name>
    <name type="common">Nematode worm</name>
    <dbReference type="NCBI Taxonomy" id="13658"/>
    <lineage>
        <taxon>Eukaryota</taxon>
        <taxon>Metazoa</taxon>
        <taxon>Ecdysozoa</taxon>
        <taxon>Nematoda</taxon>
        <taxon>Enoplea</taxon>
        <taxon>Dorylaimia</taxon>
        <taxon>Mermithida</taxon>
        <taxon>Mermithoidea</taxon>
        <taxon>Mermithidae</taxon>
        <taxon>Romanomermis</taxon>
    </lineage>
</organism>